<sequence length="308" mass="32668">MKRFLALLPALLFASCAPRAPLATQPVSPPRLPGMTASAYVTVGGEQVYYETGGAGTPVVLVHGIGGGNSGFQWRLNTAALAQEHRLFVLDLPGFGRSPAEAKAYTGELYTNAVRDFLADVVGAPTAVVASSLAGAYVIDIAASSPNLVTKLLLVSPTGLERLIAPPNPGFYSALTRTPLGGVISTFLRGEPGVNFFLSEQVYLDRSLVTPDITKVYVDNLASADKEFPVFSFISQLLNANVTESWPKTTGIPSRIVWGSDDVNTPASGAAAFVRLRPDVQVDVLAGRAIPNDESSSEFNEIARDFLR</sequence>
<dbReference type="SUPFAM" id="SSF53474">
    <property type="entry name" value="alpha/beta-Hydrolases"/>
    <property type="match status" value="1"/>
</dbReference>
<dbReference type="InterPro" id="IPR000073">
    <property type="entry name" value="AB_hydrolase_1"/>
</dbReference>
<dbReference type="OrthoDB" id="9797695at2"/>
<feature type="signal peptide" evidence="1">
    <location>
        <begin position="1"/>
        <end position="19"/>
    </location>
</feature>
<gene>
    <name evidence="3" type="ORF">DES52_106141</name>
</gene>
<comment type="caution">
    <text evidence="3">The sequence shown here is derived from an EMBL/GenBank/DDBJ whole genome shotgun (WGS) entry which is preliminary data.</text>
</comment>
<reference evidence="3 4" key="1">
    <citation type="submission" date="2018-06" db="EMBL/GenBank/DDBJ databases">
        <title>Genomic Encyclopedia of Type Strains, Phase IV (KMG-IV): sequencing the most valuable type-strain genomes for metagenomic binning, comparative biology and taxonomic classification.</title>
        <authorList>
            <person name="Goeker M."/>
        </authorList>
    </citation>
    <scope>NUCLEOTIDE SEQUENCE [LARGE SCALE GENOMIC DNA]</scope>
    <source>
        <strain evidence="3 4">DSM 18048</strain>
    </source>
</reference>
<keyword evidence="4" id="KW-1185">Reference proteome</keyword>
<name>A0A318S8K2_9DEIO</name>
<keyword evidence="1" id="KW-0732">Signal</keyword>
<accession>A0A318S8K2</accession>
<evidence type="ECO:0000313" key="4">
    <source>
        <dbReference type="Proteomes" id="UP000248326"/>
    </source>
</evidence>
<dbReference type="PANTHER" id="PTHR46438">
    <property type="entry name" value="ALPHA/BETA-HYDROLASES SUPERFAMILY PROTEIN"/>
    <property type="match status" value="1"/>
</dbReference>
<proteinExistence type="predicted"/>
<feature type="chain" id="PRO_5016270336" evidence="1">
    <location>
        <begin position="20"/>
        <end position="308"/>
    </location>
</feature>
<dbReference type="RefSeq" id="WP_110886560.1">
    <property type="nucleotide sequence ID" value="NZ_QJSX01000006.1"/>
</dbReference>
<dbReference type="Gene3D" id="3.40.50.1820">
    <property type="entry name" value="alpha/beta hydrolase"/>
    <property type="match status" value="1"/>
</dbReference>
<dbReference type="EMBL" id="QJSX01000006">
    <property type="protein sequence ID" value="PYE54176.1"/>
    <property type="molecule type" value="Genomic_DNA"/>
</dbReference>
<dbReference type="Pfam" id="PF12697">
    <property type="entry name" value="Abhydrolase_6"/>
    <property type="match status" value="1"/>
</dbReference>
<evidence type="ECO:0000313" key="3">
    <source>
        <dbReference type="EMBL" id="PYE54176.1"/>
    </source>
</evidence>
<evidence type="ECO:0000259" key="2">
    <source>
        <dbReference type="Pfam" id="PF12697"/>
    </source>
</evidence>
<dbReference type="InterPro" id="IPR029058">
    <property type="entry name" value="AB_hydrolase_fold"/>
</dbReference>
<dbReference type="Proteomes" id="UP000248326">
    <property type="component" value="Unassembled WGS sequence"/>
</dbReference>
<protein>
    <submittedName>
        <fullName evidence="3">Pimeloyl-ACP methyl ester carboxylesterase</fullName>
    </submittedName>
</protein>
<evidence type="ECO:0000256" key="1">
    <source>
        <dbReference type="SAM" id="SignalP"/>
    </source>
</evidence>
<dbReference type="AlphaFoldDB" id="A0A318S8K2"/>
<organism evidence="3 4">
    <name type="scientific">Deinococcus yavapaiensis KR-236</name>
    <dbReference type="NCBI Taxonomy" id="694435"/>
    <lineage>
        <taxon>Bacteria</taxon>
        <taxon>Thermotogati</taxon>
        <taxon>Deinococcota</taxon>
        <taxon>Deinococci</taxon>
        <taxon>Deinococcales</taxon>
        <taxon>Deinococcaceae</taxon>
        <taxon>Deinococcus</taxon>
    </lineage>
</organism>
<dbReference type="PRINTS" id="PR00111">
    <property type="entry name" value="ABHYDROLASE"/>
</dbReference>
<dbReference type="PANTHER" id="PTHR46438:SF2">
    <property type="entry name" value="ALPHA_BETA-HYDROLASES SUPERFAMILY PROTEIN"/>
    <property type="match status" value="1"/>
</dbReference>
<feature type="domain" description="AB hydrolase-1" evidence="2">
    <location>
        <begin position="59"/>
        <end position="293"/>
    </location>
</feature>
<dbReference type="PROSITE" id="PS51257">
    <property type="entry name" value="PROKAR_LIPOPROTEIN"/>
    <property type="match status" value="1"/>
</dbReference>